<evidence type="ECO:0000313" key="2">
    <source>
        <dbReference type="Proteomes" id="UP000777438"/>
    </source>
</evidence>
<gene>
    <name evidence="1" type="ORF">B0T10DRAFT_568299</name>
</gene>
<dbReference type="Gene3D" id="3.40.50.1820">
    <property type="entry name" value="alpha/beta hydrolase"/>
    <property type="match status" value="1"/>
</dbReference>
<keyword evidence="2" id="KW-1185">Reference proteome</keyword>
<dbReference type="Proteomes" id="UP000777438">
    <property type="component" value="Unassembled WGS sequence"/>
</dbReference>
<evidence type="ECO:0000313" key="1">
    <source>
        <dbReference type="EMBL" id="KAH6871513.1"/>
    </source>
</evidence>
<dbReference type="EMBL" id="JAGPYM010000054">
    <property type="protein sequence ID" value="KAH6871513.1"/>
    <property type="molecule type" value="Genomic_DNA"/>
</dbReference>
<organism evidence="1 2">
    <name type="scientific">Thelonectria olida</name>
    <dbReference type="NCBI Taxonomy" id="1576542"/>
    <lineage>
        <taxon>Eukaryota</taxon>
        <taxon>Fungi</taxon>
        <taxon>Dikarya</taxon>
        <taxon>Ascomycota</taxon>
        <taxon>Pezizomycotina</taxon>
        <taxon>Sordariomycetes</taxon>
        <taxon>Hypocreomycetidae</taxon>
        <taxon>Hypocreales</taxon>
        <taxon>Nectriaceae</taxon>
        <taxon>Thelonectria</taxon>
    </lineage>
</organism>
<comment type="caution">
    <text evidence="1">The sequence shown here is derived from an EMBL/GenBank/DDBJ whole genome shotgun (WGS) entry which is preliminary data.</text>
</comment>
<dbReference type="InterPro" id="IPR029058">
    <property type="entry name" value="AB_hydrolase_fold"/>
</dbReference>
<dbReference type="OrthoDB" id="3669279at2759"/>
<evidence type="ECO:0008006" key="3">
    <source>
        <dbReference type="Google" id="ProtNLM"/>
    </source>
</evidence>
<accession>A0A9P8VR85</accession>
<dbReference type="SUPFAM" id="SSF53474">
    <property type="entry name" value="alpha/beta-Hydrolases"/>
    <property type="match status" value="1"/>
</dbReference>
<reference evidence="1 2" key="1">
    <citation type="journal article" date="2021" name="Nat. Commun.">
        <title>Genetic determinants of endophytism in the Arabidopsis root mycobiome.</title>
        <authorList>
            <person name="Mesny F."/>
            <person name="Miyauchi S."/>
            <person name="Thiergart T."/>
            <person name="Pickel B."/>
            <person name="Atanasova L."/>
            <person name="Karlsson M."/>
            <person name="Huettel B."/>
            <person name="Barry K.W."/>
            <person name="Haridas S."/>
            <person name="Chen C."/>
            <person name="Bauer D."/>
            <person name="Andreopoulos W."/>
            <person name="Pangilinan J."/>
            <person name="LaButti K."/>
            <person name="Riley R."/>
            <person name="Lipzen A."/>
            <person name="Clum A."/>
            <person name="Drula E."/>
            <person name="Henrissat B."/>
            <person name="Kohler A."/>
            <person name="Grigoriev I.V."/>
            <person name="Martin F.M."/>
            <person name="Hacquard S."/>
        </authorList>
    </citation>
    <scope>NUCLEOTIDE SEQUENCE [LARGE SCALE GENOMIC DNA]</scope>
    <source>
        <strain evidence="1 2">MPI-CAGE-CH-0241</strain>
    </source>
</reference>
<proteinExistence type="predicted"/>
<sequence>MDFSISKFPGAQFAITAYGPISTNVAGRSIVANKPPLPPVEKQALHDTVQPDIQLNSPVSPVFTVYSNNDPVVPVINAYRLAGGIKKAGGSVEFHIFADAPYGFALDTPSLPVSNWPLPCEIWLKQNKWME</sequence>
<protein>
    <recommendedName>
        <fullName evidence="3">Peptidase S9 prolyl oligopeptidase catalytic domain-containing protein</fullName>
    </recommendedName>
</protein>
<name>A0A9P8VR85_9HYPO</name>
<dbReference type="AlphaFoldDB" id="A0A9P8VR85"/>